<dbReference type="InterPro" id="IPR004099">
    <property type="entry name" value="Pyr_nucl-diS_OxRdtase_dimer"/>
</dbReference>
<gene>
    <name evidence="2" type="ORF">MSBRM_3134</name>
</gene>
<dbReference type="InterPro" id="IPR016156">
    <property type="entry name" value="FAD/NAD-linked_Rdtase_dimer_sf"/>
</dbReference>
<dbReference type="Proteomes" id="UP000033033">
    <property type="component" value="Chromosome"/>
</dbReference>
<keyword evidence="3" id="KW-1185">Reference proteome</keyword>
<dbReference type="Gene3D" id="3.30.390.30">
    <property type="match status" value="1"/>
</dbReference>
<organism evidence="2 3">
    <name type="scientific">Methanosarcina barkeri MS</name>
    <dbReference type="NCBI Taxonomy" id="1434108"/>
    <lineage>
        <taxon>Archaea</taxon>
        <taxon>Methanobacteriati</taxon>
        <taxon>Methanobacteriota</taxon>
        <taxon>Stenosarchaea group</taxon>
        <taxon>Methanomicrobia</taxon>
        <taxon>Methanosarcinales</taxon>
        <taxon>Methanosarcinaceae</taxon>
        <taxon>Methanosarcina</taxon>
    </lineage>
</organism>
<name>A0A0E3QZ38_METBA</name>
<protein>
    <submittedName>
        <fullName evidence="2">Thioredoxin and glutathione reductase</fullName>
    </submittedName>
</protein>
<dbReference type="PATRIC" id="fig|1434108.4.peg.3970"/>
<evidence type="ECO:0000313" key="3">
    <source>
        <dbReference type="Proteomes" id="UP000033033"/>
    </source>
</evidence>
<dbReference type="EMBL" id="CP009528">
    <property type="protein sequence ID" value="AKB56132.1"/>
    <property type="molecule type" value="Genomic_DNA"/>
</dbReference>
<dbReference type="AlphaFoldDB" id="A0A0E3QZ38"/>
<dbReference type="HOGENOM" id="CLU_2165242_0_0_2"/>
<feature type="domain" description="Pyridine nucleotide-disulphide oxidoreductase dimerisation" evidence="1">
    <location>
        <begin position="43"/>
        <end position="100"/>
    </location>
</feature>
<dbReference type="KEGG" id="mby:MSBRM_3134"/>
<dbReference type="Pfam" id="PF02852">
    <property type="entry name" value="Pyr_redox_dim"/>
    <property type="match status" value="1"/>
</dbReference>
<dbReference type="SUPFAM" id="SSF55424">
    <property type="entry name" value="FAD/NAD-linked reductases, dimerisation (C-terminal) domain"/>
    <property type="match status" value="1"/>
</dbReference>
<evidence type="ECO:0000313" key="2">
    <source>
        <dbReference type="EMBL" id="AKB56132.1"/>
    </source>
</evidence>
<dbReference type="STRING" id="1434108.MSBRM_3134"/>
<evidence type="ECO:0000259" key="1">
    <source>
        <dbReference type="Pfam" id="PF02852"/>
    </source>
</evidence>
<reference evidence="2 3" key="1">
    <citation type="submission" date="2014-07" db="EMBL/GenBank/DDBJ databases">
        <title>Methanogenic archaea and the global carbon cycle.</title>
        <authorList>
            <person name="Henriksen J.R."/>
            <person name="Luke J."/>
            <person name="Reinhart S."/>
            <person name="Benedict M.N."/>
            <person name="Youngblut N.D."/>
            <person name="Metcalf M.E."/>
            <person name="Whitaker R.J."/>
            <person name="Metcalf W.W."/>
        </authorList>
    </citation>
    <scope>NUCLEOTIDE SEQUENCE [LARGE SCALE GENOMIC DNA]</scope>
    <source>
        <strain evidence="2 3">MS</strain>
    </source>
</reference>
<accession>A0A0E3QZ38</accession>
<sequence length="110" mass="12316">MLSEFFWECSSLSFWYFSVLASVGIGVAKDSDKCKVIFRDRSNWYTSRKEGMEFAASKVIIDEANDHVMGVHILGPNAEEAINIFALVMWLGLKASDIKNLSSNVLLTTC</sequence>
<proteinExistence type="predicted"/>